<comment type="similarity">
    <text evidence="1">Belongs to the Fur family.</text>
</comment>
<dbReference type="InterPro" id="IPR043135">
    <property type="entry name" value="Fur_C"/>
</dbReference>
<dbReference type="Proteomes" id="UP000183687">
    <property type="component" value="Unassembled WGS sequence"/>
</dbReference>
<dbReference type="Gene3D" id="3.30.1490.190">
    <property type="match status" value="1"/>
</dbReference>
<dbReference type="AlphaFoldDB" id="A0AB38A7F8"/>
<evidence type="ECO:0000256" key="6">
    <source>
        <dbReference type="ARBA" id="ARBA00023163"/>
    </source>
</evidence>
<comment type="cofactor">
    <cofactor evidence="7">
        <name>Zn(2+)</name>
        <dbReference type="ChEBI" id="CHEBI:29105"/>
    </cofactor>
    <text evidence="7">Binds 1 zinc ion per subunit.</text>
</comment>
<comment type="caution">
    <text evidence="8">The sequence shown here is derived from an EMBL/GenBank/DDBJ whole genome shotgun (WGS) entry which is preliminary data.</text>
</comment>
<accession>A0AB38A7F8</accession>
<evidence type="ECO:0000256" key="4">
    <source>
        <dbReference type="ARBA" id="ARBA00023015"/>
    </source>
</evidence>
<dbReference type="GO" id="GO:0000976">
    <property type="term" value="F:transcription cis-regulatory region binding"/>
    <property type="evidence" value="ECO:0007669"/>
    <property type="project" value="TreeGrafter"/>
</dbReference>
<evidence type="ECO:0000256" key="3">
    <source>
        <dbReference type="ARBA" id="ARBA00022833"/>
    </source>
</evidence>
<dbReference type="PANTHER" id="PTHR33202:SF7">
    <property type="entry name" value="FERRIC UPTAKE REGULATION PROTEIN"/>
    <property type="match status" value="1"/>
</dbReference>
<proteinExistence type="inferred from homology"/>
<dbReference type="CDD" id="cd07153">
    <property type="entry name" value="Fur_like"/>
    <property type="match status" value="1"/>
</dbReference>
<dbReference type="Gene3D" id="1.10.10.10">
    <property type="entry name" value="Winged helix-like DNA-binding domain superfamily/Winged helix DNA-binding domain"/>
    <property type="match status" value="1"/>
</dbReference>
<gene>
    <name evidence="8" type="ORF">SAMN04489746_1201</name>
</gene>
<keyword evidence="4" id="KW-0805">Transcription regulation</keyword>
<dbReference type="GO" id="GO:0045892">
    <property type="term" value="P:negative regulation of DNA-templated transcription"/>
    <property type="evidence" value="ECO:0007669"/>
    <property type="project" value="TreeGrafter"/>
</dbReference>
<keyword evidence="3 7" id="KW-0862">Zinc</keyword>
<protein>
    <submittedName>
        <fullName evidence="8">Fur family transcriptional regulator, peroxide stress response regulator</fullName>
    </submittedName>
</protein>
<evidence type="ECO:0000256" key="2">
    <source>
        <dbReference type="ARBA" id="ARBA00022491"/>
    </source>
</evidence>
<keyword evidence="5" id="KW-0238">DNA-binding</keyword>
<dbReference type="RefSeq" id="WP_002564132.1">
    <property type="nucleotide sequence ID" value="NZ_JAGZND010000005.1"/>
</dbReference>
<dbReference type="InterPro" id="IPR002481">
    <property type="entry name" value="FUR"/>
</dbReference>
<keyword evidence="6" id="KW-0804">Transcription</keyword>
<dbReference type="SUPFAM" id="SSF46785">
    <property type="entry name" value="Winged helix' DNA-binding domain"/>
    <property type="match status" value="1"/>
</dbReference>
<organism evidence="8 9">
    <name type="scientific">Atopobium minutum</name>
    <dbReference type="NCBI Taxonomy" id="1381"/>
    <lineage>
        <taxon>Bacteria</taxon>
        <taxon>Bacillati</taxon>
        <taxon>Actinomycetota</taxon>
        <taxon>Coriobacteriia</taxon>
        <taxon>Coriobacteriales</taxon>
        <taxon>Atopobiaceae</taxon>
        <taxon>Atopobium</taxon>
    </lineage>
</organism>
<evidence type="ECO:0000256" key="5">
    <source>
        <dbReference type="ARBA" id="ARBA00023125"/>
    </source>
</evidence>
<evidence type="ECO:0000256" key="7">
    <source>
        <dbReference type="PIRSR" id="PIRSR602481-1"/>
    </source>
</evidence>
<keyword evidence="7" id="KW-0479">Metal-binding</keyword>
<dbReference type="InterPro" id="IPR036390">
    <property type="entry name" value="WH_DNA-bd_sf"/>
</dbReference>
<evidence type="ECO:0000313" key="8">
    <source>
        <dbReference type="EMBL" id="SEB87017.1"/>
    </source>
</evidence>
<dbReference type="GO" id="GO:0008270">
    <property type="term" value="F:zinc ion binding"/>
    <property type="evidence" value="ECO:0007669"/>
    <property type="project" value="TreeGrafter"/>
</dbReference>
<dbReference type="EMBL" id="FNSH01000001">
    <property type="protein sequence ID" value="SEB87017.1"/>
    <property type="molecule type" value="Genomic_DNA"/>
</dbReference>
<evidence type="ECO:0000313" key="9">
    <source>
        <dbReference type="Proteomes" id="UP000183687"/>
    </source>
</evidence>
<dbReference type="GO" id="GO:1900376">
    <property type="term" value="P:regulation of secondary metabolite biosynthetic process"/>
    <property type="evidence" value="ECO:0007669"/>
    <property type="project" value="TreeGrafter"/>
</dbReference>
<keyword evidence="2" id="KW-0678">Repressor</keyword>
<dbReference type="InterPro" id="IPR036388">
    <property type="entry name" value="WH-like_DNA-bd_sf"/>
</dbReference>
<dbReference type="GO" id="GO:0003700">
    <property type="term" value="F:DNA-binding transcription factor activity"/>
    <property type="evidence" value="ECO:0007669"/>
    <property type="project" value="InterPro"/>
</dbReference>
<reference evidence="8 9" key="1">
    <citation type="submission" date="2016-10" db="EMBL/GenBank/DDBJ databases">
        <authorList>
            <person name="Varghese N."/>
            <person name="Submissions S."/>
        </authorList>
    </citation>
    <scope>NUCLEOTIDE SEQUENCE [LARGE SCALE GENOMIC DNA]</scope>
    <source>
        <strain evidence="8 9">DSM 20586</strain>
    </source>
</reference>
<dbReference type="Pfam" id="PF01475">
    <property type="entry name" value="FUR"/>
    <property type="match status" value="1"/>
</dbReference>
<evidence type="ECO:0000256" key="1">
    <source>
        <dbReference type="ARBA" id="ARBA00007957"/>
    </source>
</evidence>
<sequence length="146" mass="16257">MRTSKQREAIRTYMRDRHDHPTADQVYVAVRKEFPNISLGTVYRNLMQLVEMGELIQVDTGDTVSRFDCLTTQHSHFRCTSCGKVFDLEAPERKQLACAVKAAKVGQVQGFSLYFTGLCSECLAKTSAADKSASHASSCLNESSNQ</sequence>
<feature type="binding site" evidence="7">
    <location>
        <position position="122"/>
    </location>
    <ligand>
        <name>Zn(2+)</name>
        <dbReference type="ChEBI" id="CHEBI:29105"/>
    </ligand>
</feature>
<feature type="binding site" evidence="7">
    <location>
        <position position="79"/>
    </location>
    <ligand>
        <name>Zn(2+)</name>
        <dbReference type="ChEBI" id="CHEBI:29105"/>
    </ligand>
</feature>
<feature type="binding site" evidence="7">
    <location>
        <position position="82"/>
    </location>
    <ligand>
        <name>Zn(2+)</name>
        <dbReference type="ChEBI" id="CHEBI:29105"/>
    </ligand>
</feature>
<name>A0AB38A7F8_9ACTN</name>
<feature type="binding site" evidence="7">
    <location>
        <position position="119"/>
    </location>
    <ligand>
        <name>Zn(2+)</name>
        <dbReference type="ChEBI" id="CHEBI:29105"/>
    </ligand>
</feature>
<dbReference type="PANTHER" id="PTHR33202">
    <property type="entry name" value="ZINC UPTAKE REGULATION PROTEIN"/>
    <property type="match status" value="1"/>
</dbReference>